<comment type="caution">
    <text evidence="2">The sequence shown here is derived from an EMBL/GenBank/DDBJ whole genome shotgun (WGS) entry which is preliminary data.</text>
</comment>
<dbReference type="AlphaFoldDB" id="A0A8X6N0N3"/>
<keyword evidence="1" id="KW-0812">Transmembrane</keyword>
<proteinExistence type="predicted"/>
<evidence type="ECO:0000313" key="2">
    <source>
        <dbReference type="EMBL" id="GFS87692.1"/>
    </source>
</evidence>
<name>A0A8X6N0N3_NEPPI</name>
<feature type="transmembrane region" description="Helical" evidence="1">
    <location>
        <begin position="73"/>
        <end position="93"/>
    </location>
</feature>
<keyword evidence="1" id="KW-1133">Transmembrane helix</keyword>
<evidence type="ECO:0000256" key="1">
    <source>
        <dbReference type="SAM" id="Phobius"/>
    </source>
</evidence>
<dbReference type="EMBL" id="BMAW01052840">
    <property type="protein sequence ID" value="GFS87692.1"/>
    <property type="molecule type" value="Genomic_DNA"/>
</dbReference>
<dbReference type="Proteomes" id="UP000887013">
    <property type="component" value="Unassembled WGS sequence"/>
</dbReference>
<sequence>MSYVGTSTIVLGVNRMGHWFFYRVKTLEKNITFTLIFWRQLLINWLALQFVLFTSTFTVPKQPTPSNISLTRLQLSALLLSSMAICQCYGIPFGRHNARYLMWSCIEHSRSRRIFSFHLHGRLFHRTEDVDRVTKAYNLNVIEILF</sequence>
<protein>
    <submittedName>
        <fullName evidence="2">Uncharacterized protein</fullName>
    </submittedName>
</protein>
<reference evidence="2" key="1">
    <citation type="submission" date="2020-08" db="EMBL/GenBank/DDBJ databases">
        <title>Multicomponent nature underlies the extraordinary mechanical properties of spider dragline silk.</title>
        <authorList>
            <person name="Kono N."/>
            <person name="Nakamura H."/>
            <person name="Mori M."/>
            <person name="Yoshida Y."/>
            <person name="Ohtoshi R."/>
            <person name="Malay A.D."/>
            <person name="Moran D.A.P."/>
            <person name="Tomita M."/>
            <person name="Numata K."/>
            <person name="Arakawa K."/>
        </authorList>
    </citation>
    <scope>NUCLEOTIDE SEQUENCE</scope>
</reference>
<organism evidence="2 3">
    <name type="scientific">Nephila pilipes</name>
    <name type="common">Giant wood spider</name>
    <name type="synonym">Nephila maculata</name>
    <dbReference type="NCBI Taxonomy" id="299642"/>
    <lineage>
        <taxon>Eukaryota</taxon>
        <taxon>Metazoa</taxon>
        <taxon>Ecdysozoa</taxon>
        <taxon>Arthropoda</taxon>
        <taxon>Chelicerata</taxon>
        <taxon>Arachnida</taxon>
        <taxon>Araneae</taxon>
        <taxon>Araneomorphae</taxon>
        <taxon>Entelegynae</taxon>
        <taxon>Araneoidea</taxon>
        <taxon>Nephilidae</taxon>
        <taxon>Nephila</taxon>
    </lineage>
</organism>
<evidence type="ECO:0000313" key="3">
    <source>
        <dbReference type="Proteomes" id="UP000887013"/>
    </source>
</evidence>
<feature type="transmembrane region" description="Helical" evidence="1">
    <location>
        <begin position="31"/>
        <end position="53"/>
    </location>
</feature>
<gene>
    <name evidence="2" type="ORF">NPIL_691421</name>
</gene>
<keyword evidence="3" id="KW-1185">Reference proteome</keyword>
<keyword evidence="1" id="KW-0472">Membrane</keyword>
<accession>A0A8X6N0N3</accession>